<dbReference type="Proteomes" id="UP000051063">
    <property type="component" value="Unassembled WGS sequence"/>
</dbReference>
<name>A0ABR5N1A0_BRECH</name>
<gene>
    <name evidence="2" type="ORF">AN963_22970</name>
</gene>
<feature type="compositionally biased region" description="Basic residues" evidence="1">
    <location>
        <begin position="69"/>
        <end position="86"/>
    </location>
</feature>
<reference evidence="2 3" key="1">
    <citation type="submission" date="2015-09" db="EMBL/GenBank/DDBJ databases">
        <title>Genome sequencing project for genomic taxonomy and phylogenomics of Bacillus-like bacteria.</title>
        <authorList>
            <person name="Liu B."/>
            <person name="Wang J."/>
            <person name="Zhu Y."/>
            <person name="Liu G."/>
            <person name="Chen Q."/>
            <person name="Chen Z."/>
            <person name="Lan J."/>
            <person name="Che J."/>
            <person name="Ge C."/>
            <person name="Shi H."/>
            <person name="Pan Z."/>
            <person name="Liu X."/>
        </authorList>
    </citation>
    <scope>NUCLEOTIDE SEQUENCE [LARGE SCALE GENOMIC DNA]</scope>
    <source>
        <strain evidence="2 3">DSM 8552</strain>
    </source>
</reference>
<evidence type="ECO:0000256" key="1">
    <source>
        <dbReference type="SAM" id="MobiDB-lite"/>
    </source>
</evidence>
<accession>A0ABR5N1A0</accession>
<comment type="caution">
    <text evidence="2">The sequence shown here is derived from an EMBL/GenBank/DDBJ whole genome shotgun (WGS) entry which is preliminary data.</text>
</comment>
<sequence>MKPCPSCGTDIVINEGYPLWCDRCDWNLAIPAKIHRSTSWERMEVKMRHSYGQSLFKELQEQQGLLTKKGMRNHHARPRKNGASHD</sequence>
<organism evidence="2 3">
    <name type="scientific">Brevibacillus choshinensis</name>
    <dbReference type="NCBI Taxonomy" id="54911"/>
    <lineage>
        <taxon>Bacteria</taxon>
        <taxon>Bacillati</taxon>
        <taxon>Bacillota</taxon>
        <taxon>Bacilli</taxon>
        <taxon>Bacillales</taxon>
        <taxon>Paenibacillaceae</taxon>
        <taxon>Brevibacillus</taxon>
    </lineage>
</organism>
<evidence type="ECO:0000313" key="2">
    <source>
        <dbReference type="EMBL" id="KQL44279.1"/>
    </source>
</evidence>
<dbReference type="EMBL" id="LJJB01000013">
    <property type="protein sequence ID" value="KQL44279.1"/>
    <property type="molecule type" value="Genomic_DNA"/>
</dbReference>
<keyword evidence="3" id="KW-1185">Reference proteome</keyword>
<protein>
    <submittedName>
        <fullName evidence="2">Uncharacterized protein</fullName>
    </submittedName>
</protein>
<evidence type="ECO:0000313" key="3">
    <source>
        <dbReference type="Proteomes" id="UP000051063"/>
    </source>
</evidence>
<feature type="region of interest" description="Disordered" evidence="1">
    <location>
        <begin position="66"/>
        <end position="86"/>
    </location>
</feature>
<proteinExistence type="predicted"/>